<organism evidence="1 2">
    <name type="scientific">Polaribacter pacificus</name>
    <dbReference type="NCBI Taxonomy" id="1775173"/>
    <lineage>
        <taxon>Bacteria</taxon>
        <taxon>Pseudomonadati</taxon>
        <taxon>Bacteroidota</taxon>
        <taxon>Flavobacteriia</taxon>
        <taxon>Flavobacteriales</taxon>
        <taxon>Flavobacteriaceae</taxon>
    </lineage>
</organism>
<gene>
    <name evidence="1" type="ORF">GCM10011416_24230</name>
</gene>
<dbReference type="RefSeq" id="WP_188599630.1">
    <property type="nucleotide sequence ID" value="NZ_BMJW01000014.1"/>
</dbReference>
<proteinExistence type="predicted"/>
<dbReference type="EMBL" id="BMJW01000014">
    <property type="protein sequence ID" value="GGH04307.1"/>
    <property type="molecule type" value="Genomic_DNA"/>
</dbReference>
<dbReference type="Proteomes" id="UP000633278">
    <property type="component" value="Unassembled WGS sequence"/>
</dbReference>
<protein>
    <submittedName>
        <fullName evidence="1">Uncharacterized protein</fullName>
    </submittedName>
</protein>
<name>A0A917MFL1_9FLAO</name>
<comment type="caution">
    <text evidence="1">The sequence shown here is derived from an EMBL/GenBank/DDBJ whole genome shotgun (WGS) entry which is preliminary data.</text>
</comment>
<sequence length="74" mass="8877">MKENFELRFLEELQASEELYTPFHWIEEEGRYGKLTAKSEEIALKHLKPREEGSLMFKKEDVQGLFKGWGMLIW</sequence>
<evidence type="ECO:0000313" key="2">
    <source>
        <dbReference type="Proteomes" id="UP000633278"/>
    </source>
</evidence>
<accession>A0A917MFL1</accession>
<evidence type="ECO:0000313" key="1">
    <source>
        <dbReference type="EMBL" id="GGH04307.1"/>
    </source>
</evidence>
<reference evidence="1" key="1">
    <citation type="journal article" date="2014" name="Int. J. Syst. Evol. Microbiol.">
        <title>Complete genome sequence of Corynebacterium casei LMG S-19264T (=DSM 44701T), isolated from a smear-ripened cheese.</title>
        <authorList>
            <consortium name="US DOE Joint Genome Institute (JGI-PGF)"/>
            <person name="Walter F."/>
            <person name="Albersmeier A."/>
            <person name="Kalinowski J."/>
            <person name="Ruckert C."/>
        </authorList>
    </citation>
    <scope>NUCLEOTIDE SEQUENCE</scope>
    <source>
        <strain evidence="1">CGMCC 1.15763</strain>
    </source>
</reference>
<dbReference type="AlphaFoldDB" id="A0A917MFL1"/>
<reference evidence="1" key="2">
    <citation type="submission" date="2020-09" db="EMBL/GenBank/DDBJ databases">
        <authorList>
            <person name="Sun Q."/>
            <person name="Zhou Y."/>
        </authorList>
    </citation>
    <scope>NUCLEOTIDE SEQUENCE</scope>
    <source>
        <strain evidence="1">CGMCC 1.15763</strain>
    </source>
</reference>
<keyword evidence="2" id="KW-1185">Reference proteome</keyword>